<dbReference type="SUPFAM" id="SSF46785">
    <property type="entry name" value="Winged helix' DNA-binding domain"/>
    <property type="match status" value="1"/>
</dbReference>
<dbReference type="InterPro" id="IPR036390">
    <property type="entry name" value="WH_DNA-bd_sf"/>
</dbReference>
<comment type="caution">
    <text evidence="2">The sequence shown here is derived from an EMBL/GenBank/DDBJ whole genome shotgun (WGS) entry which is preliminary data.</text>
</comment>
<dbReference type="PANTHER" id="PTHR33164:SF99">
    <property type="entry name" value="MARR FAMILY REGULATORY PROTEIN"/>
    <property type="match status" value="1"/>
</dbReference>
<protein>
    <submittedName>
        <fullName evidence="2">MarR family transcriptional regulator</fullName>
    </submittedName>
</protein>
<dbReference type="SMART" id="SM00347">
    <property type="entry name" value="HTH_MARR"/>
    <property type="match status" value="1"/>
</dbReference>
<name>A0ABS5RDT5_9MYCO</name>
<dbReference type="InterPro" id="IPR039422">
    <property type="entry name" value="MarR/SlyA-like"/>
</dbReference>
<dbReference type="EMBL" id="JAHCLR010000003">
    <property type="protein sequence ID" value="MBS9532450.1"/>
    <property type="molecule type" value="Genomic_DNA"/>
</dbReference>
<dbReference type="PANTHER" id="PTHR33164">
    <property type="entry name" value="TRANSCRIPTIONAL REGULATOR, MARR FAMILY"/>
    <property type="match status" value="1"/>
</dbReference>
<dbReference type="Proteomes" id="UP001519535">
    <property type="component" value="Unassembled WGS sequence"/>
</dbReference>
<accession>A0ABS5RDT5</accession>
<proteinExistence type="predicted"/>
<feature type="domain" description="HTH marR-type" evidence="1">
    <location>
        <begin position="11"/>
        <end position="147"/>
    </location>
</feature>
<evidence type="ECO:0000259" key="1">
    <source>
        <dbReference type="PROSITE" id="PS50995"/>
    </source>
</evidence>
<evidence type="ECO:0000313" key="2">
    <source>
        <dbReference type="EMBL" id="MBS9532450.1"/>
    </source>
</evidence>
<dbReference type="PROSITE" id="PS50995">
    <property type="entry name" value="HTH_MARR_2"/>
    <property type="match status" value="1"/>
</dbReference>
<dbReference type="InterPro" id="IPR036388">
    <property type="entry name" value="WH-like_DNA-bd_sf"/>
</dbReference>
<reference evidence="2 3" key="1">
    <citation type="submission" date="2021-05" db="EMBL/GenBank/DDBJ databases">
        <title>Mycobacterium acidophilum sp. nov., an extremely acid-tolerant member of the genus Mycobacterium.</title>
        <authorList>
            <person name="Xia J."/>
        </authorList>
    </citation>
    <scope>NUCLEOTIDE SEQUENCE [LARGE SCALE GENOMIC DNA]</scope>
    <source>
        <strain evidence="2 3">M1</strain>
    </source>
</reference>
<dbReference type="PRINTS" id="PR00598">
    <property type="entry name" value="HTHMARR"/>
</dbReference>
<organism evidence="2 3">
    <name type="scientific">Mycolicibacter acidiphilus</name>
    <dbReference type="NCBI Taxonomy" id="2835306"/>
    <lineage>
        <taxon>Bacteria</taxon>
        <taxon>Bacillati</taxon>
        <taxon>Actinomycetota</taxon>
        <taxon>Actinomycetes</taxon>
        <taxon>Mycobacteriales</taxon>
        <taxon>Mycobacteriaceae</taxon>
        <taxon>Mycolicibacter</taxon>
    </lineage>
</organism>
<dbReference type="RefSeq" id="WP_214091332.1">
    <property type="nucleotide sequence ID" value="NZ_JAHCLR010000003.1"/>
</dbReference>
<sequence>MAEVRWLDDGEARMWRGYLDSTRLLMRALDRQLENDAQMSLSDFEALVQLSEAPGRRLRMSQLADAMTATRSGVTRTVNRLAAEGWLVRADCDEDGRGSYAELTEAGMDRLRAVAPGHVAAVRRHLFDLISVRDVGLFAHAYEQIRDNLLDGRQVETTEKTTGREAR</sequence>
<dbReference type="Pfam" id="PF12802">
    <property type="entry name" value="MarR_2"/>
    <property type="match status" value="1"/>
</dbReference>
<evidence type="ECO:0000313" key="3">
    <source>
        <dbReference type="Proteomes" id="UP001519535"/>
    </source>
</evidence>
<dbReference type="InterPro" id="IPR000835">
    <property type="entry name" value="HTH_MarR-typ"/>
</dbReference>
<gene>
    <name evidence="2" type="ORF">KIH27_02485</name>
</gene>
<dbReference type="Gene3D" id="1.10.10.10">
    <property type="entry name" value="Winged helix-like DNA-binding domain superfamily/Winged helix DNA-binding domain"/>
    <property type="match status" value="1"/>
</dbReference>
<keyword evidence="3" id="KW-1185">Reference proteome</keyword>